<evidence type="ECO:0000313" key="2">
    <source>
        <dbReference type="Proteomes" id="UP000028045"/>
    </source>
</evidence>
<dbReference type="Proteomes" id="UP000028045">
    <property type="component" value="Unassembled WGS sequence"/>
</dbReference>
<sequence>MKGRPVDQLVYEYMYPKPKSTDPNNFQMLLQRNLIPEVRHETQAFYGHLDTQEAKYPGLDYTHPTHRMRLCRWTWHRRFFRAIDALRLTPAEIAGLTKWEGTKWAKEKFEKEQGIVIRDTTADELSDWTDPSVRDGPTPPIQQGLAVEGRSDEVKMDEDEDSDEELESVGIELNERLRAQAARREAGDTSAIIDEEWEQWLKNLLENGDTPFFGEAFADELFQRVVASGTVPASLFPPAMINAARAGLWQEIPESLHPMIRRAIEAQSQATAPRATRSVQPDGELVSRTPLLVNPSGRLFVRAEPYRRQAQLRPVSSDVRNSAAPA</sequence>
<proteinExistence type="predicted"/>
<keyword evidence="2" id="KW-1185">Reference proteome</keyword>
<dbReference type="OrthoDB" id="4106209at2759"/>
<dbReference type="HOGENOM" id="CLU_048612_0_1_1"/>
<protein>
    <submittedName>
        <fullName evidence="1">Uncharacterized protein</fullName>
    </submittedName>
</protein>
<organism evidence="1 2">
    <name type="scientific">Stachybotrys chartarum (strain CBS 109288 / IBT 7711)</name>
    <name type="common">Toxic black mold</name>
    <name type="synonym">Stilbospora chartarum</name>
    <dbReference type="NCBI Taxonomy" id="1280523"/>
    <lineage>
        <taxon>Eukaryota</taxon>
        <taxon>Fungi</taxon>
        <taxon>Dikarya</taxon>
        <taxon>Ascomycota</taxon>
        <taxon>Pezizomycotina</taxon>
        <taxon>Sordariomycetes</taxon>
        <taxon>Hypocreomycetidae</taxon>
        <taxon>Hypocreales</taxon>
        <taxon>Stachybotryaceae</taxon>
        <taxon>Stachybotrys</taxon>
    </lineage>
</organism>
<evidence type="ECO:0000313" key="1">
    <source>
        <dbReference type="EMBL" id="KEY68379.1"/>
    </source>
</evidence>
<dbReference type="AlphaFoldDB" id="A0A084ASV0"/>
<dbReference type="EMBL" id="KL648579">
    <property type="protein sequence ID" value="KEY68379.1"/>
    <property type="molecule type" value="Genomic_DNA"/>
</dbReference>
<name>A0A084ASV0_STACB</name>
<gene>
    <name evidence="1" type="ORF">S7711_01156</name>
</gene>
<accession>A0A084ASV0</accession>
<reference evidence="1 2" key="1">
    <citation type="journal article" date="2014" name="BMC Genomics">
        <title>Comparative genome sequencing reveals chemotype-specific gene clusters in the toxigenic black mold Stachybotrys.</title>
        <authorList>
            <person name="Semeiks J."/>
            <person name="Borek D."/>
            <person name="Otwinowski Z."/>
            <person name="Grishin N.V."/>
        </authorList>
    </citation>
    <scope>NUCLEOTIDE SEQUENCE [LARGE SCALE GENOMIC DNA]</scope>
    <source>
        <strain evidence="2">CBS 109288 / IBT 7711</strain>
    </source>
</reference>